<evidence type="ECO:0000313" key="3">
    <source>
        <dbReference type="Proteomes" id="UP000053989"/>
    </source>
</evidence>
<sequence length="110" mass="12497">MYFAFTVLVVWREHVRLRHGALSQEARLLNASVRDERARALNTPESTAKLTHNSACSRCTRLLLVTRWDVPTTQNAVFFSTLIHSTQPAHHSPQIYRDNHGHSGSPEEPP</sequence>
<evidence type="ECO:0000256" key="1">
    <source>
        <dbReference type="SAM" id="MobiDB-lite"/>
    </source>
</evidence>
<dbReference type="EMBL" id="KN822084">
    <property type="protein sequence ID" value="KIM58592.1"/>
    <property type="molecule type" value="Genomic_DNA"/>
</dbReference>
<name>A0A0C3A1S5_9AGAM</name>
<proteinExistence type="predicted"/>
<dbReference type="Proteomes" id="UP000053989">
    <property type="component" value="Unassembled WGS sequence"/>
</dbReference>
<dbReference type="InParanoid" id="A0A0C3A1S5"/>
<accession>A0A0C3A1S5</accession>
<reference evidence="2 3" key="1">
    <citation type="submission" date="2014-04" db="EMBL/GenBank/DDBJ databases">
        <authorList>
            <consortium name="DOE Joint Genome Institute"/>
            <person name="Kuo A."/>
            <person name="Kohler A."/>
            <person name="Nagy L.G."/>
            <person name="Floudas D."/>
            <person name="Copeland A."/>
            <person name="Barry K.W."/>
            <person name="Cichocki N."/>
            <person name="Veneault-Fourrey C."/>
            <person name="LaButti K."/>
            <person name="Lindquist E.A."/>
            <person name="Lipzen A."/>
            <person name="Lundell T."/>
            <person name="Morin E."/>
            <person name="Murat C."/>
            <person name="Sun H."/>
            <person name="Tunlid A."/>
            <person name="Henrissat B."/>
            <person name="Grigoriev I.V."/>
            <person name="Hibbett D.S."/>
            <person name="Martin F."/>
            <person name="Nordberg H.P."/>
            <person name="Cantor M.N."/>
            <person name="Hua S.X."/>
        </authorList>
    </citation>
    <scope>NUCLEOTIDE SEQUENCE [LARGE SCALE GENOMIC DNA]</scope>
    <source>
        <strain evidence="2 3">Foug A</strain>
    </source>
</reference>
<feature type="region of interest" description="Disordered" evidence="1">
    <location>
        <begin position="89"/>
        <end position="110"/>
    </location>
</feature>
<reference evidence="3" key="2">
    <citation type="submission" date="2015-01" db="EMBL/GenBank/DDBJ databases">
        <title>Evolutionary Origins and Diversification of the Mycorrhizal Mutualists.</title>
        <authorList>
            <consortium name="DOE Joint Genome Institute"/>
            <consortium name="Mycorrhizal Genomics Consortium"/>
            <person name="Kohler A."/>
            <person name="Kuo A."/>
            <person name="Nagy L.G."/>
            <person name="Floudas D."/>
            <person name="Copeland A."/>
            <person name="Barry K.W."/>
            <person name="Cichocki N."/>
            <person name="Veneault-Fourrey C."/>
            <person name="LaButti K."/>
            <person name="Lindquist E.A."/>
            <person name="Lipzen A."/>
            <person name="Lundell T."/>
            <person name="Morin E."/>
            <person name="Murat C."/>
            <person name="Riley R."/>
            <person name="Ohm R."/>
            <person name="Sun H."/>
            <person name="Tunlid A."/>
            <person name="Henrissat B."/>
            <person name="Grigoriev I.V."/>
            <person name="Hibbett D.S."/>
            <person name="Martin F."/>
        </authorList>
    </citation>
    <scope>NUCLEOTIDE SEQUENCE [LARGE SCALE GENOMIC DNA]</scope>
    <source>
        <strain evidence="3">Foug A</strain>
    </source>
</reference>
<keyword evidence="3" id="KW-1185">Reference proteome</keyword>
<gene>
    <name evidence="2" type="ORF">SCLCIDRAFT_1088113</name>
</gene>
<protein>
    <submittedName>
        <fullName evidence="2">Uncharacterized protein</fullName>
    </submittedName>
</protein>
<dbReference type="AlphaFoldDB" id="A0A0C3A1S5"/>
<organism evidence="2 3">
    <name type="scientific">Scleroderma citrinum Foug A</name>
    <dbReference type="NCBI Taxonomy" id="1036808"/>
    <lineage>
        <taxon>Eukaryota</taxon>
        <taxon>Fungi</taxon>
        <taxon>Dikarya</taxon>
        <taxon>Basidiomycota</taxon>
        <taxon>Agaricomycotina</taxon>
        <taxon>Agaricomycetes</taxon>
        <taxon>Agaricomycetidae</taxon>
        <taxon>Boletales</taxon>
        <taxon>Sclerodermatineae</taxon>
        <taxon>Sclerodermataceae</taxon>
        <taxon>Scleroderma</taxon>
    </lineage>
</organism>
<dbReference type="HOGENOM" id="CLU_2172590_0_0_1"/>
<evidence type="ECO:0000313" key="2">
    <source>
        <dbReference type="EMBL" id="KIM58592.1"/>
    </source>
</evidence>